<sequence>MKKAISLAYRCPSPVISLQYLVEEITHHCEEFKDTYEIDDLHHVILEDDGHGGYDPYEEDADEGEEEINDDHDHDDLDDELVPKCLNNKFERQKMKKLGKRAYPKMKISKRVANQFNKPGCVRGKHGLGPSFELLASGSQKMINDDGFQRALYMIDIGQNDIADAFAKKYSYAQVVKRILLVLAEIKNSIKSIHDNGGRKFWVHNTGPLDCLPQKLGLVKPSSRELDPHGCISTYNSAVNLFNVGLRHLCAQLRSEMKDATPSTMSFHGQ</sequence>
<dbReference type="Gene3D" id="3.40.50.1110">
    <property type="entry name" value="SGNH hydrolase"/>
    <property type="match status" value="1"/>
</dbReference>
<comment type="similarity">
    <text evidence="1">Belongs to the 'GDSL' lipolytic enzyme family.</text>
</comment>
<evidence type="ECO:0000256" key="2">
    <source>
        <dbReference type="SAM" id="MobiDB-lite"/>
    </source>
</evidence>
<evidence type="ECO:0008006" key="5">
    <source>
        <dbReference type="Google" id="ProtNLM"/>
    </source>
</evidence>
<evidence type="ECO:0000256" key="1">
    <source>
        <dbReference type="ARBA" id="ARBA00008668"/>
    </source>
</evidence>
<evidence type="ECO:0000313" key="3">
    <source>
        <dbReference type="EMBL" id="CAH1439477.1"/>
    </source>
</evidence>
<dbReference type="AlphaFoldDB" id="A0AAU9NNL8"/>
<accession>A0AAU9NNL8</accession>
<gene>
    <name evidence="3" type="ORF">LVIROSA_LOCUS25670</name>
</gene>
<comment type="caution">
    <text evidence="3">The sequence shown here is derived from an EMBL/GenBank/DDBJ whole genome shotgun (WGS) entry which is preliminary data.</text>
</comment>
<dbReference type="PANTHER" id="PTHR48213:SF1">
    <property type="entry name" value="PROSTATIC SPERMINE-BINDING-LIKE PROTEIN"/>
    <property type="match status" value="1"/>
</dbReference>
<dbReference type="PANTHER" id="PTHR48213">
    <property type="entry name" value="VID27-LIKE PROTEIN"/>
    <property type="match status" value="1"/>
</dbReference>
<evidence type="ECO:0000313" key="4">
    <source>
        <dbReference type="Proteomes" id="UP001157418"/>
    </source>
</evidence>
<feature type="compositionally biased region" description="Acidic residues" evidence="2">
    <location>
        <begin position="56"/>
        <end position="70"/>
    </location>
</feature>
<dbReference type="EMBL" id="CAKMRJ010004903">
    <property type="protein sequence ID" value="CAH1439477.1"/>
    <property type="molecule type" value="Genomic_DNA"/>
</dbReference>
<reference evidence="3 4" key="1">
    <citation type="submission" date="2022-01" db="EMBL/GenBank/DDBJ databases">
        <authorList>
            <person name="Xiong W."/>
            <person name="Schranz E."/>
        </authorList>
    </citation>
    <scope>NUCLEOTIDE SEQUENCE [LARGE SCALE GENOMIC DNA]</scope>
</reference>
<proteinExistence type="inferred from homology"/>
<keyword evidence="4" id="KW-1185">Reference proteome</keyword>
<protein>
    <recommendedName>
        <fullName evidence="5">GDSL esterase/lipase</fullName>
    </recommendedName>
</protein>
<dbReference type="InterPro" id="IPR001087">
    <property type="entry name" value="GDSL"/>
</dbReference>
<dbReference type="Pfam" id="PF00657">
    <property type="entry name" value="Lipase_GDSL"/>
    <property type="match status" value="1"/>
</dbReference>
<dbReference type="GO" id="GO:0016788">
    <property type="term" value="F:hydrolase activity, acting on ester bonds"/>
    <property type="evidence" value="ECO:0007669"/>
    <property type="project" value="InterPro"/>
</dbReference>
<dbReference type="Proteomes" id="UP001157418">
    <property type="component" value="Unassembled WGS sequence"/>
</dbReference>
<feature type="region of interest" description="Disordered" evidence="2">
    <location>
        <begin position="52"/>
        <end position="77"/>
    </location>
</feature>
<organism evidence="3 4">
    <name type="scientific">Lactuca virosa</name>
    <dbReference type="NCBI Taxonomy" id="75947"/>
    <lineage>
        <taxon>Eukaryota</taxon>
        <taxon>Viridiplantae</taxon>
        <taxon>Streptophyta</taxon>
        <taxon>Embryophyta</taxon>
        <taxon>Tracheophyta</taxon>
        <taxon>Spermatophyta</taxon>
        <taxon>Magnoliopsida</taxon>
        <taxon>eudicotyledons</taxon>
        <taxon>Gunneridae</taxon>
        <taxon>Pentapetalae</taxon>
        <taxon>asterids</taxon>
        <taxon>campanulids</taxon>
        <taxon>Asterales</taxon>
        <taxon>Asteraceae</taxon>
        <taxon>Cichorioideae</taxon>
        <taxon>Cichorieae</taxon>
        <taxon>Lactucinae</taxon>
        <taxon>Lactuca</taxon>
    </lineage>
</organism>
<name>A0AAU9NNL8_9ASTR</name>
<dbReference type="InterPro" id="IPR036514">
    <property type="entry name" value="SGNH_hydro_sf"/>
</dbReference>